<keyword evidence="2" id="KW-0808">Transferase</keyword>
<feature type="domain" description="Histidine kinase" evidence="7">
    <location>
        <begin position="168"/>
        <end position="400"/>
    </location>
</feature>
<dbReference type="PROSITE" id="PS50109">
    <property type="entry name" value="HIS_KIN"/>
    <property type="match status" value="1"/>
</dbReference>
<dbReference type="NCBIfam" id="TIGR00229">
    <property type="entry name" value="sensory_box"/>
    <property type="match status" value="1"/>
</dbReference>
<evidence type="ECO:0000256" key="4">
    <source>
        <dbReference type="ARBA" id="ARBA00022777"/>
    </source>
</evidence>
<gene>
    <name evidence="9" type="ORF">METZ01_LOCUS217463</name>
</gene>
<dbReference type="InterPro" id="IPR035965">
    <property type="entry name" value="PAS-like_dom_sf"/>
</dbReference>
<dbReference type="Gene3D" id="3.30.450.20">
    <property type="entry name" value="PAS domain"/>
    <property type="match status" value="1"/>
</dbReference>
<keyword evidence="1" id="KW-0597">Phosphoprotein</keyword>
<accession>A0A382FPM9</accession>
<keyword evidence="6" id="KW-0902">Two-component regulatory system</keyword>
<keyword evidence="4" id="KW-0418">Kinase</keyword>
<dbReference type="PANTHER" id="PTHR43065">
    <property type="entry name" value="SENSOR HISTIDINE KINASE"/>
    <property type="match status" value="1"/>
</dbReference>
<dbReference type="InterPro" id="IPR005467">
    <property type="entry name" value="His_kinase_dom"/>
</dbReference>
<evidence type="ECO:0000256" key="3">
    <source>
        <dbReference type="ARBA" id="ARBA00022741"/>
    </source>
</evidence>
<evidence type="ECO:0000259" key="8">
    <source>
        <dbReference type="PROSITE" id="PS50112"/>
    </source>
</evidence>
<keyword evidence="3" id="KW-0547">Nucleotide-binding</keyword>
<evidence type="ECO:0000256" key="2">
    <source>
        <dbReference type="ARBA" id="ARBA00022679"/>
    </source>
</evidence>
<dbReference type="InterPro" id="IPR000014">
    <property type="entry name" value="PAS"/>
</dbReference>
<dbReference type="SUPFAM" id="SSF47384">
    <property type="entry name" value="Homodimeric domain of signal transducing histidine kinase"/>
    <property type="match status" value="1"/>
</dbReference>
<dbReference type="CDD" id="cd00130">
    <property type="entry name" value="PAS"/>
    <property type="match status" value="1"/>
</dbReference>
<dbReference type="AlphaFoldDB" id="A0A382FPM9"/>
<sequence length="413" mass="45941">MPSTKSSFIEKVLGRIDALNPENLQSFVERLVRDRSFLETLFNTIEDGVVVADPDGNVTYLNAAVTRLTGFEEDSAMDQPVTRLLPELDWASLQAADHEGGRSVVRREFELDYPRKRFIRLYAAPLDGDAKGSTGMALILHDATEAREQTHEAIESERIQALTLLAASVAHELGNPLNALSIHLQLMEREIRKLGQPAAGVEDRLAKRDDDSDEVRDIAAKLEKYIGVAKGEVNRLDYIVTQFLQAIRPSKPKLKKNSLNDTVQETIELLRPEFDNRGQAIKLEFAKSLPLALFDAAQIKQSLINLMKNSMHAMSTGGELTIKTGEAGDGVWVSLTDTGGGIPQEQIKRIFEPYYTTKEQGSGLGLMIVQRIVRDHDGRLELVSYGGNGATFRIWLPQEERRQHLLETVAGEA</sequence>
<dbReference type="Gene3D" id="1.10.287.130">
    <property type="match status" value="1"/>
</dbReference>
<dbReference type="SUPFAM" id="SSF55874">
    <property type="entry name" value="ATPase domain of HSP90 chaperone/DNA topoisomerase II/histidine kinase"/>
    <property type="match status" value="1"/>
</dbReference>
<dbReference type="InterPro" id="IPR004358">
    <property type="entry name" value="Sig_transdc_His_kin-like_C"/>
</dbReference>
<dbReference type="Pfam" id="PF02518">
    <property type="entry name" value="HATPase_c"/>
    <property type="match status" value="1"/>
</dbReference>
<dbReference type="PRINTS" id="PR00344">
    <property type="entry name" value="BCTRLSENSOR"/>
</dbReference>
<dbReference type="SMART" id="SM00387">
    <property type="entry name" value="HATPase_c"/>
    <property type="match status" value="1"/>
</dbReference>
<evidence type="ECO:0000256" key="1">
    <source>
        <dbReference type="ARBA" id="ARBA00022553"/>
    </source>
</evidence>
<keyword evidence="5" id="KW-0067">ATP-binding</keyword>
<evidence type="ECO:0000256" key="6">
    <source>
        <dbReference type="ARBA" id="ARBA00023012"/>
    </source>
</evidence>
<dbReference type="InterPro" id="IPR003594">
    <property type="entry name" value="HATPase_dom"/>
</dbReference>
<dbReference type="InterPro" id="IPR036890">
    <property type="entry name" value="HATPase_C_sf"/>
</dbReference>
<feature type="domain" description="PAS" evidence="8">
    <location>
        <begin position="34"/>
        <end position="87"/>
    </location>
</feature>
<dbReference type="InterPro" id="IPR036097">
    <property type="entry name" value="HisK_dim/P_sf"/>
</dbReference>
<evidence type="ECO:0000313" key="9">
    <source>
        <dbReference type="EMBL" id="SVB64609.1"/>
    </source>
</evidence>
<dbReference type="InterPro" id="IPR003661">
    <property type="entry name" value="HisK_dim/P_dom"/>
</dbReference>
<dbReference type="SMART" id="SM00091">
    <property type="entry name" value="PAS"/>
    <property type="match status" value="1"/>
</dbReference>
<organism evidence="9">
    <name type="scientific">marine metagenome</name>
    <dbReference type="NCBI Taxonomy" id="408172"/>
    <lineage>
        <taxon>unclassified sequences</taxon>
        <taxon>metagenomes</taxon>
        <taxon>ecological metagenomes</taxon>
    </lineage>
</organism>
<dbReference type="CDD" id="cd00082">
    <property type="entry name" value="HisKA"/>
    <property type="match status" value="1"/>
</dbReference>
<evidence type="ECO:0008006" key="10">
    <source>
        <dbReference type="Google" id="ProtNLM"/>
    </source>
</evidence>
<protein>
    <recommendedName>
        <fullName evidence="10">Histidine kinase domain-containing protein</fullName>
    </recommendedName>
</protein>
<dbReference type="EMBL" id="UINC01050988">
    <property type="protein sequence ID" value="SVB64609.1"/>
    <property type="molecule type" value="Genomic_DNA"/>
</dbReference>
<reference evidence="9" key="1">
    <citation type="submission" date="2018-05" db="EMBL/GenBank/DDBJ databases">
        <authorList>
            <person name="Lanie J.A."/>
            <person name="Ng W.-L."/>
            <person name="Kazmierczak K.M."/>
            <person name="Andrzejewski T.M."/>
            <person name="Davidsen T.M."/>
            <person name="Wayne K.J."/>
            <person name="Tettelin H."/>
            <person name="Glass J.I."/>
            <person name="Rusch D."/>
            <person name="Podicherti R."/>
            <person name="Tsui H.-C.T."/>
            <person name="Winkler M.E."/>
        </authorList>
    </citation>
    <scope>NUCLEOTIDE SEQUENCE</scope>
</reference>
<evidence type="ECO:0000259" key="7">
    <source>
        <dbReference type="PROSITE" id="PS50109"/>
    </source>
</evidence>
<dbReference type="InterPro" id="IPR013656">
    <property type="entry name" value="PAS_4"/>
</dbReference>
<dbReference type="Pfam" id="PF08448">
    <property type="entry name" value="PAS_4"/>
    <property type="match status" value="1"/>
</dbReference>
<dbReference type="Gene3D" id="3.30.565.10">
    <property type="entry name" value="Histidine kinase-like ATPase, C-terminal domain"/>
    <property type="match status" value="1"/>
</dbReference>
<dbReference type="SMART" id="SM00388">
    <property type="entry name" value="HisKA"/>
    <property type="match status" value="1"/>
</dbReference>
<name>A0A382FPM9_9ZZZZ</name>
<dbReference type="GO" id="GO:0000155">
    <property type="term" value="F:phosphorelay sensor kinase activity"/>
    <property type="evidence" value="ECO:0007669"/>
    <property type="project" value="InterPro"/>
</dbReference>
<evidence type="ECO:0000256" key="5">
    <source>
        <dbReference type="ARBA" id="ARBA00022840"/>
    </source>
</evidence>
<dbReference type="PROSITE" id="PS50112">
    <property type="entry name" value="PAS"/>
    <property type="match status" value="1"/>
</dbReference>
<dbReference type="PANTHER" id="PTHR43065:SF10">
    <property type="entry name" value="PEROXIDE STRESS-ACTIVATED HISTIDINE KINASE MAK3"/>
    <property type="match status" value="1"/>
</dbReference>
<dbReference type="SUPFAM" id="SSF55785">
    <property type="entry name" value="PYP-like sensor domain (PAS domain)"/>
    <property type="match status" value="1"/>
</dbReference>
<proteinExistence type="predicted"/>
<dbReference type="GO" id="GO:0005524">
    <property type="term" value="F:ATP binding"/>
    <property type="evidence" value="ECO:0007669"/>
    <property type="project" value="UniProtKB-KW"/>
</dbReference>